<gene>
    <name evidence="11" type="primary">leuA</name>
    <name evidence="13" type="ordered locus">Nitsa_1874</name>
</gene>
<dbReference type="EMBL" id="CP002452">
    <property type="protein sequence ID" value="ADV47118.1"/>
    <property type="molecule type" value="Genomic_DNA"/>
</dbReference>
<keyword evidence="8 11" id="KW-0479">Metal-binding</keyword>
<dbReference type="SUPFAM" id="SSF110921">
    <property type="entry name" value="2-isopropylmalate synthase LeuA, allosteric (dimerisation) domain"/>
    <property type="match status" value="1"/>
</dbReference>
<evidence type="ECO:0000256" key="3">
    <source>
        <dbReference type="ARBA" id="ARBA00012973"/>
    </source>
</evidence>
<dbReference type="PROSITE" id="PS00815">
    <property type="entry name" value="AIPM_HOMOCIT_SYNTH_1"/>
    <property type="match status" value="1"/>
</dbReference>
<comment type="catalytic activity">
    <reaction evidence="11">
        <text>3-methyl-2-oxobutanoate + acetyl-CoA + H2O = (2S)-2-isopropylmalate + CoA + H(+)</text>
        <dbReference type="Rhea" id="RHEA:21524"/>
        <dbReference type="ChEBI" id="CHEBI:1178"/>
        <dbReference type="ChEBI" id="CHEBI:11851"/>
        <dbReference type="ChEBI" id="CHEBI:15377"/>
        <dbReference type="ChEBI" id="CHEBI:15378"/>
        <dbReference type="ChEBI" id="CHEBI:57287"/>
        <dbReference type="ChEBI" id="CHEBI:57288"/>
        <dbReference type="EC" id="2.3.3.13"/>
    </reaction>
</comment>
<dbReference type="PANTHER" id="PTHR10277:SF9">
    <property type="entry name" value="2-ISOPROPYLMALATE SYNTHASE 1, CHLOROPLASTIC-RELATED"/>
    <property type="match status" value="1"/>
</dbReference>
<evidence type="ECO:0000256" key="2">
    <source>
        <dbReference type="ARBA" id="ARBA00009396"/>
    </source>
</evidence>
<comment type="similarity">
    <text evidence="2 11">Belongs to the alpha-IPM synthase/homocitrate synthase family. LeuA type 1 subfamily.</text>
</comment>
<dbReference type="UniPathway" id="UPA00048">
    <property type="reaction ID" value="UER00070"/>
</dbReference>
<dbReference type="Pfam" id="PF08502">
    <property type="entry name" value="LeuA_dimer"/>
    <property type="match status" value="1"/>
</dbReference>
<evidence type="ECO:0000256" key="8">
    <source>
        <dbReference type="ARBA" id="ARBA00022723"/>
    </source>
</evidence>
<sequence>MSKEHIVIFDTTLRDGEQSPGASMNTEEKIQIASQLEKLGVDVIEAGFAAASPGDFDAIARIAQRVKNSTVCSLARALEKDIKAAGDAIAAAPKKRIHTFIATSPIHMEYKLRMKPDEVIKRAVEAVQYARTFVDDVEFSLEDAGRSEMGFMKEIIDATISAGAGTINIPDTVGILLPQEVAERIAELKAFIGNRAIISVHNHNDLGLAVANSLAAIQSGARQVECTINGLGERAGNAALEEIVMALKVRSDVFDNVETGINTREIYPTSRLIASITGIEPQPNKAIVGKNAFAHESGIHQDGVLKNKQTYEIFAPEEIGLDVNDTLVLGKHSGRAAFKDKLEKLGFTLDEEELNEAFARFKELADKKKDIYDDDLRALVTSQMTNIEKTWELVALQLMDSTGGVPSAAVTIRKNDGSEVTDAGIGDGTIDAVFKTIDRITGYHGLLKDYKVKSVSQGKDALASVTVQVAFNDNEPAVIGHGLSIDTMFASAKAYLGALNSYISMEGMLKKRPQGSGCNV</sequence>
<dbReference type="InterPro" id="IPR050073">
    <property type="entry name" value="2-IPM_HCS-like"/>
</dbReference>
<dbReference type="PANTHER" id="PTHR10277">
    <property type="entry name" value="HOMOCITRATE SYNTHASE-RELATED"/>
    <property type="match status" value="1"/>
</dbReference>
<comment type="subunit">
    <text evidence="11">Homodimer.</text>
</comment>
<evidence type="ECO:0000256" key="11">
    <source>
        <dbReference type="HAMAP-Rule" id="MF_01025"/>
    </source>
</evidence>
<reference evidence="14" key="2">
    <citation type="submission" date="2011-01" db="EMBL/GenBank/DDBJ databases">
        <title>The complete genome of Nitratifractor salsuginis DSM 16511.</title>
        <authorList>
            <consortium name="US DOE Joint Genome Institute (JGI-PGF)"/>
            <person name="Lucas S."/>
            <person name="Copeland A."/>
            <person name="Lapidus A."/>
            <person name="Bruce D."/>
            <person name="Goodwin L."/>
            <person name="Pitluck S."/>
            <person name="Kyrpides N."/>
            <person name="Mavromatis K."/>
            <person name="Ivanova N."/>
            <person name="Mikhailova N."/>
            <person name="Zeytun A."/>
            <person name="Detter J.C."/>
            <person name="Tapia R."/>
            <person name="Han C."/>
            <person name="Land M."/>
            <person name="Hauser L."/>
            <person name="Markowitz V."/>
            <person name="Cheng J.-F."/>
            <person name="Hugenholtz P."/>
            <person name="Woyke T."/>
            <person name="Wu D."/>
            <person name="Tindall B."/>
            <person name="Schuetze A."/>
            <person name="Brambilla E."/>
            <person name="Klenk H.-P."/>
            <person name="Eisen J.A."/>
        </authorList>
    </citation>
    <scope>NUCLEOTIDE SEQUENCE [LARGE SCALE GENOMIC DNA]</scope>
    <source>
        <strain evidence="14">DSM 16511 / JCM 12458 / E9I37-1</strain>
    </source>
</reference>
<keyword evidence="9 11" id="KW-0464">Manganese</keyword>
<dbReference type="Pfam" id="PF00682">
    <property type="entry name" value="HMGL-like"/>
    <property type="match status" value="1"/>
</dbReference>
<evidence type="ECO:0000313" key="14">
    <source>
        <dbReference type="Proteomes" id="UP000008633"/>
    </source>
</evidence>
<dbReference type="SMART" id="SM00917">
    <property type="entry name" value="LeuA_dimer"/>
    <property type="match status" value="1"/>
</dbReference>
<dbReference type="CDD" id="cd07940">
    <property type="entry name" value="DRE_TIM_IPMS"/>
    <property type="match status" value="1"/>
</dbReference>
<dbReference type="Proteomes" id="UP000008633">
    <property type="component" value="Chromosome"/>
</dbReference>
<keyword evidence="6 11" id="KW-0028">Amino-acid biosynthesis</keyword>
<evidence type="ECO:0000259" key="12">
    <source>
        <dbReference type="PROSITE" id="PS50991"/>
    </source>
</evidence>
<dbReference type="NCBIfam" id="TIGR00973">
    <property type="entry name" value="leuA_bact"/>
    <property type="match status" value="1"/>
</dbReference>
<dbReference type="Pfam" id="PF22617">
    <property type="entry name" value="HCS_D2"/>
    <property type="match status" value="1"/>
</dbReference>
<keyword evidence="7 11" id="KW-0808">Transferase</keyword>
<dbReference type="Gene3D" id="3.20.20.70">
    <property type="entry name" value="Aldolase class I"/>
    <property type="match status" value="1"/>
</dbReference>
<proteinExistence type="inferred from homology"/>
<evidence type="ECO:0000256" key="1">
    <source>
        <dbReference type="ARBA" id="ARBA00004689"/>
    </source>
</evidence>
<dbReference type="AlphaFoldDB" id="E6X249"/>
<feature type="binding site" evidence="11">
    <location>
        <position position="15"/>
    </location>
    <ligand>
        <name>Mn(2+)</name>
        <dbReference type="ChEBI" id="CHEBI:29035"/>
    </ligand>
</feature>
<dbReference type="eggNOG" id="COG0119">
    <property type="taxonomic scope" value="Bacteria"/>
</dbReference>
<comment type="cofactor">
    <cofactor evidence="11">
        <name>Mn(2+)</name>
        <dbReference type="ChEBI" id="CHEBI:29035"/>
    </cofactor>
</comment>
<dbReference type="HAMAP" id="MF_01025">
    <property type="entry name" value="LeuA_type1"/>
    <property type="match status" value="1"/>
</dbReference>
<keyword evidence="13" id="KW-0012">Acyltransferase</keyword>
<organism evidence="13 14">
    <name type="scientific">Nitratifractor salsuginis (strain DSM 16511 / JCM 12458 / E9I37-1)</name>
    <dbReference type="NCBI Taxonomy" id="749222"/>
    <lineage>
        <taxon>Bacteria</taxon>
        <taxon>Pseudomonadati</taxon>
        <taxon>Campylobacterota</taxon>
        <taxon>Epsilonproteobacteria</taxon>
        <taxon>Campylobacterales</taxon>
        <taxon>Sulfurovaceae</taxon>
        <taxon>Nitratifractor</taxon>
    </lineage>
</organism>
<feature type="binding site" evidence="11">
    <location>
        <position position="203"/>
    </location>
    <ligand>
        <name>Mn(2+)</name>
        <dbReference type="ChEBI" id="CHEBI:29035"/>
    </ligand>
</feature>
<evidence type="ECO:0000256" key="5">
    <source>
        <dbReference type="ARBA" id="ARBA00022430"/>
    </source>
</evidence>
<evidence type="ECO:0000256" key="4">
    <source>
        <dbReference type="ARBA" id="ARBA00018198"/>
    </source>
</evidence>
<keyword evidence="14" id="KW-1185">Reference proteome</keyword>
<dbReference type="InterPro" id="IPR013785">
    <property type="entry name" value="Aldolase_TIM"/>
</dbReference>
<feature type="region of interest" description="Regulatory domain" evidence="11">
    <location>
        <begin position="392"/>
        <end position="520"/>
    </location>
</feature>
<dbReference type="Gene3D" id="3.30.160.270">
    <property type="match status" value="1"/>
</dbReference>
<feature type="domain" description="Pyruvate carboxyltransferase" evidence="12">
    <location>
        <begin position="6"/>
        <end position="267"/>
    </location>
</feature>
<dbReference type="InterPro" id="IPR002034">
    <property type="entry name" value="AIPM/Hcit_synth_CS"/>
</dbReference>
<keyword evidence="5 11" id="KW-0432">Leucine biosynthesis</keyword>
<dbReference type="PROSITE" id="PS00816">
    <property type="entry name" value="AIPM_HOMOCIT_SYNTH_2"/>
    <property type="match status" value="1"/>
</dbReference>
<dbReference type="GO" id="GO:0003852">
    <property type="term" value="F:2-isopropylmalate synthase activity"/>
    <property type="evidence" value="ECO:0007669"/>
    <property type="project" value="UniProtKB-UniRule"/>
</dbReference>
<evidence type="ECO:0000256" key="7">
    <source>
        <dbReference type="ARBA" id="ARBA00022679"/>
    </source>
</evidence>
<dbReference type="HOGENOM" id="CLU_022158_0_1_7"/>
<dbReference type="GO" id="GO:0030145">
    <property type="term" value="F:manganese ion binding"/>
    <property type="evidence" value="ECO:0007669"/>
    <property type="project" value="UniProtKB-UniRule"/>
</dbReference>
<dbReference type="FunFam" id="1.10.238.260:FF:000001">
    <property type="entry name" value="2-isopropylmalate synthase"/>
    <property type="match status" value="1"/>
</dbReference>
<dbReference type="KEGG" id="nsa:Nitsa_1874"/>
<dbReference type="RefSeq" id="WP_013554803.1">
    <property type="nucleotide sequence ID" value="NC_014935.1"/>
</dbReference>
<dbReference type="GO" id="GO:0009098">
    <property type="term" value="P:L-leucine biosynthetic process"/>
    <property type="evidence" value="ECO:0007669"/>
    <property type="project" value="UniProtKB-UniRule"/>
</dbReference>
<protein>
    <recommendedName>
        <fullName evidence="4 11">2-isopropylmalate synthase</fullName>
        <ecNumber evidence="3 11">2.3.3.13</ecNumber>
    </recommendedName>
    <alternativeName>
        <fullName evidence="11">Alpha-IPM synthase</fullName>
    </alternativeName>
    <alternativeName>
        <fullName evidence="11">Alpha-isopropylmalate synthase</fullName>
    </alternativeName>
</protein>
<dbReference type="InterPro" id="IPR054691">
    <property type="entry name" value="LeuA/HCS_post-cat"/>
</dbReference>
<comment type="function">
    <text evidence="11">Catalyzes the condensation of the acetyl group of acetyl-CoA with 3-methyl-2-oxobutanoate (2-ketoisovalerate) to form 3-carboxy-3-hydroxy-4-methylpentanoate (2-isopropylmalate).</text>
</comment>
<dbReference type="EC" id="2.3.3.13" evidence="3 11"/>
<evidence type="ECO:0000256" key="10">
    <source>
        <dbReference type="ARBA" id="ARBA00023304"/>
    </source>
</evidence>
<dbReference type="InterPro" id="IPR013709">
    <property type="entry name" value="2-isopropylmalate_synth_dimer"/>
</dbReference>
<name>E6X249_NITSE</name>
<accession>E6X249</accession>
<comment type="pathway">
    <text evidence="1 11">Amino-acid biosynthesis; L-leucine biosynthesis; L-leucine from 3-methyl-2-oxobutanoate: step 1/4.</text>
</comment>
<evidence type="ECO:0000256" key="6">
    <source>
        <dbReference type="ARBA" id="ARBA00022605"/>
    </source>
</evidence>
<evidence type="ECO:0000256" key="9">
    <source>
        <dbReference type="ARBA" id="ARBA00023211"/>
    </source>
</evidence>
<dbReference type="STRING" id="749222.Nitsa_1874"/>
<feature type="binding site" evidence="11">
    <location>
        <position position="201"/>
    </location>
    <ligand>
        <name>Mn(2+)</name>
        <dbReference type="ChEBI" id="CHEBI:29035"/>
    </ligand>
</feature>
<evidence type="ECO:0000313" key="13">
    <source>
        <dbReference type="EMBL" id="ADV47118.1"/>
    </source>
</evidence>
<dbReference type="InterPro" id="IPR000891">
    <property type="entry name" value="PYR_CT"/>
</dbReference>
<dbReference type="PROSITE" id="PS50991">
    <property type="entry name" value="PYR_CT"/>
    <property type="match status" value="1"/>
</dbReference>
<reference evidence="13 14" key="1">
    <citation type="journal article" date="2011" name="Stand. Genomic Sci.">
        <title>Complete genome sequence of Nitratifractor salsuginis type strain (E9I37-1).</title>
        <authorList>
            <person name="Anderson I."/>
            <person name="Sikorski J."/>
            <person name="Zeytun A."/>
            <person name="Nolan M."/>
            <person name="Lapidus A."/>
            <person name="Lucas S."/>
            <person name="Hammon N."/>
            <person name="Deshpande S."/>
            <person name="Cheng J.F."/>
            <person name="Tapia R."/>
            <person name="Han C."/>
            <person name="Goodwin L."/>
            <person name="Pitluck S."/>
            <person name="Liolios K."/>
            <person name="Pagani I."/>
            <person name="Ivanova N."/>
            <person name="Huntemann M."/>
            <person name="Mavromatis K."/>
            <person name="Ovchinikova G."/>
            <person name="Pati A."/>
            <person name="Chen A."/>
            <person name="Palaniappan K."/>
            <person name="Land M."/>
            <person name="Hauser L."/>
            <person name="Brambilla E.M."/>
            <person name="Ngatchou-Djao O.D."/>
            <person name="Rohde M."/>
            <person name="Tindall B.J."/>
            <person name="Goker M."/>
            <person name="Detter J.C."/>
            <person name="Woyke T."/>
            <person name="Bristow J."/>
            <person name="Eisen J.A."/>
            <person name="Markowitz V."/>
            <person name="Hugenholtz P."/>
            <person name="Klenk H.P."/>
            <person name="Kyrpides N.C."/>
        </authorList>
    </citation>
    <scope>NUCLEOTIDE SEQUENCE [LARGE SCALE GENOMIC DNA]</scope>
    <source>
        <strain evidence="14">DSM 16511 / JCM 12458 / E9I37-1</strain>
    </source>
</reference>
<dbReference type="FunFam" id="3.20.20.70:FF:000010">
    <property type="entry name" value="2-isopropylmalate synthase"/>
    <property type="match status" value="1"/>
</dbReference>
<dbReference type="GO" id="GO:0005737">
    <property type="term" value="C:cytoplasm"/>
    <property type="evidence" value="ECO:0007669"/>
    <property type="project" value="UniProtKB-UniRule"/>
</dbReference>
<keyword evidence="10 11" id="KW-0100">Branched-chain amino acid biosynthesis</keyword>
<dbReference type="InterPro" id="IPR036230">
    <property type="entry name" value="LeuA_allosteric_dom_sf"/>
</dbReference>
<feature type="binding site" evidence="11">
    <location>
        <position position="237"/>
    </location>
    <ligand>
        <name>Mn(2+)</name>
        <dbReference type="ChEBI" id="CHEBI:29035"/>
    </ligand>
</feature>
<keyword evidence="11" id="KW-0963">Cytoplasm</keyword>
<dbReference type="GO" id="GO:0003985">
    <property type="term" value="F:acetyl-CoA C-acetyltransferase activity"/>
    <property type="evidence" value="ECO:0007669"/>
    <property type="project" value="UniProtKB-UniRule"/>
</dbReference>
<dbReference type="NCBIfam" id="NF002086">
    <property type="entry name" value="PRK00915.1-3"/>
    <property type="match status" value="1"/>
</dbReference>
<dbReference type="Gene3D" id="1.10.238.260">
    <property type="match status" value="1"/>
</dbReference>
<dbReference type="OrthoDB" id="9803573at2"/>
<dbReference type="SUPFAM" id="SSF51569">
    <property type="entry name" value="Aldolase"/>
    <property type="match status" value="1"/>
</dbReference>
<dbReference type="InterPro" id="IPR005671">
    <property type="entry name" value="LeuA_bact_synth"/>
</dbReference>